<dbReference type="InterPro" id="IPR046848">
    <property type="entry name" value="E_motif"/>
</dbReference>
<dbReference type="GO" id="GO:0003723">
    <property type="term" value="F:RNA binding"/>
    <property type="evidence" value="ECO:0007669"/>
    <property type="project" value="InterPro"/>
</dbReference>
<dbReference type="HOGENOM" id="CLU_002706_0_0_1"/>
<gene>
    <name evidence="2" type="ORF">TCM_038070</name>
</gene>
<dbReference type="NCBIfam" id="TIGR00756">
    <property type="entry name" value="PPR"/>
    <property type="match status" value="1"/>
</dbReference>
<dbReference type="InterPro" id="IPR011990">
    <property type="entry name" value="TPR-like_helical_dom_sf"/>
</dbReference>
<proteinExistence type="predicted"/>
<accession>A0A061GV91</accession>
<dbReference type="Pfam" id="PF20431">
    <property type="entry name" value="E_motif"/>
    <property type="match status" value="1"/>
</dbReference>
<dbReference type="PANTHER" id="PTHR47926:SF436">
    <property type="entry name" value="PENTATRICOPEPTIDE REPEAT-CONTAINING PROTEIN ELI1, CHLOROPLASTIC-LIKE ISOFORM X2"/>
    <property type="match status" value="1"/>
</dbReference>
<keyword evidence="1" id="KW-0677">Repeat</keyword>
<dbReference type="OMA" id="RTVMENT"/>
<dbReference type="InterPro" id="IPR046960">
    <property type="entry name" value="PPR_At4g14850-like_plant"/>
</dbReference>
<protein>
    <submittedName>
        <fullName evidence="2">Slow growth 1-like protein</fullName>
    </submittedName>
</protein>
<dbReference type="eggNOG" id="KOG4197">
    <property type="taxonomic scope" value="Eukaryota"/>
</dbReference>
<dbReference type="InParanoid" id="A0A061GV91"/>
<evidence type="ECO:0000256" key="1">
    <source>
        <dbReference type="ARBA" id="ARBA00022737"/>
    </source>
</evidence>
<sequence length="268" mass="29850">MTLLFLAHGGYWGFKSLFFKRNAGENAIMGALSQVSDFKEVISLFRRMQQVGTEPNESTLVSVLTACPRLGAVIWARRGLQWFEQMSSVYGVEPQLEQTACIVDLLDRAGMVEEAENFIEEKMGGLGGGDANIWGALLGCCRTNVNVEIGNRVWKKLAEMGISDCGVHIVSYNMFREAGLDMEAKRVRKLISEAGMKKKLGCSMIEVDGLVKKFLAGDLSHPYALGGVYRTLEFLLKIMDFGGNLMWNADLFGELLNFLFLECYRLSL</sequence>
<dbReference type="PANTHER" id="PTHR47926">
    <property type="entry name" value="PENTATRICOPEPTIDE REPEAT-CONTAINING PROTEIN"/>
    <property type="match status" value="1"/>
</dbReference>
<dbReference type="GO" id="GO:0009451">
    <property type="term" value="P:RNA modification"/>
    <property type="evidence" value="ECO:0007669"/>
    <property type="project" value="InterPro"/>
</dbReference>
<reference evidence="2 3" key="1">
    <citation type="journal article" date="2013" name="Genome Biol.">
        <title>The genome sequence of the most widely cultivated cacao type and its use to identify candidate genes regulating pod color.</title>
        <authorList>
            <person name="Motamayor J.C."/>
            <person name="Mockaitis K."/>
            <person name="Schmutz J."/>
            <person name="Haiminen N."/>
            <person name="Iii D.L."/>
            <person name="Cornejo O."/>
            <person name="Findley S.D."/>
            <person name="Zheng P."/>
            <person name="Utro F."/>
            <person name="Royaert S."/>
            <person name="Saski C."/>
            <person name="Jenkins J."/>
            <person name="Podicheti R."/>
            <person name="Zhao M."/>
            <person name="Scheffler B.E."/>
            <person name="Stack J.C."/>
            <person name="Feltus F.A."/>
            <person name="Mustiga G.M."/>
            <person name="Amores F."/>
            <person name="Phillips W."/>
            <person name="Marelli J.P."/>
            <person name="May G.D."/>
            <person name="Shapiro H."/>
            <person name="Ma J."/>
            <person name="Bustamante C.D."/>
            <person name="Schnell R.J."/>
            <person name="Main D."/>
            <person name="Gilbert D."/>
            <person name="Parida L."/>
            <person name="Kuhn D.N."/>
        </authorList>
    </citation>
    <scope>NUCLEOTIDE SEQUENCE [LARGE SCALE GENOMIC DNA]</scope>
    <source>
        <strain evidence="3">cv. Matina 1-6</strain>
    </source>
</reference>
<keyword evidence="3" id="KW-1185">Reference proteome</keyword>
<evidence type="ECO:0000313" key="2">
    <source>
        <dbReference type="EMBL" id="EOY31049.1"/>
    </source>
</evidence>
<dbReference type="Gramene" id="EOY31049">
    <property type="protein sequence ID" value="EOY31049"/>
    <property type="gene ID" value="TCM_038070"/>
</dbReference>
<organism evidence="2 3">
    <name type="scientific">Theobroma cacao</name>
    <name type="common">Cacao</name>
    <name type="synonym">Cocoa</name>
    <dbReference type="NCBI Taxonomy" id="3641"/>
    <lineage>
        <taxon>Eukaryota</taxon>
        <taxon>Viridiplantae</taxon>
        <taxon>Streptophyta</taxon>
        <taxon>Embryophyta</taxon>
        <taxon>Tracheophyta</taxon>
        <taxon>Spermatophyta</taxon>
        <taxon>Magnoliopsida</taxon>
        <taxon>eudicotyledons</taxon>
        <taxon>Gunneridae</taxon>
        <taxon>Pentapetalae</taxon>
        <taxon>rosids</taxon>
        <taxon>malvids</taxon>
        <taxon>Malvales</taxon>
        <taxon>Malvaceae</taxon>
        <taxon>Byttnerioideae</taxon>
        <taxon>Theobroma</taxon>
    </lineage>
</organism>
<dbReference type="AlphaFoldDB" id="A0A061GV91"/>
<name>A0A061GV91_THECC</name>
<dbReference type="Gene3D" id="1.25.40.10">
    <property type="entry name" value="Tetratricopeptide repeat domain"/>
    <property type="match status" value="1"/>
</dbReference>
<dbReference type="Proteomes" id="UP000026915">
    <property type="component" value="Chromosome 9"/>
</dbReference>
<evidence type="ECO:0000313" key="3">
    <source>
        <dbReference type="Proteomes" id="UP000026915"/>
    </source>
</evidence>
<dbReference type="EMBL" id="CM001887">
    <property type="protein sequence ID" value="EOY31049.1"/>
    <property type="molecule type" value="Genomic_DNA"/>
</dbReference>
<dbReference type="InterPro" id="IPR002885">
    <property type="entry name" value="PPR_rpt"/>
</dbReference>